<dbReference type="PANTHER" id="PTHR31286">
    <property type="entry name" value="GLYCINE-RICH CELL WALL STRUCTURAL PROTEIN 1.8-LIKE"/>
    <property type="match status" value="1"/>
</dbReference>
<gene>
    <name evidence="2" type="ORF">Sangu_1549400</name>
</gene>
<evidence type="ECO:0000313" key="2">
    <source>
        <dbReference type="EMBL" id="KAL0333932.1"/>
    </source>
</evidence>
<accession>A0AAW2MQM0</accession>
<evidence type="ECO:0008006" key="3">
    <source>
        <dbReference type="Google" id="ProtNLM"/>
    </source>
</evidence>
<dbReference type="InterPro" id="IPR040256">
    <property type="entry name" value="At4g02000-like"/>
</dbReference>
<reference evidence="2" key="1">
    <citation type="submission" date="2020-06" db="EMBL/GenBank/DDBJ databases">
        <authorList>
            <person name="Li T."/>
            <person name="Hu X."/>
            <person name="Zhang T."/>
            <person name="Song X."/>
            <person name="Zhang H."/>
            <person name="Dai N."/>
            <person name="Sheng W."/>
            <person name="Hou X."/>
            <person name="Wei L."/>
        </authorList>
    </citation>
    <scope>NUCLEOTIDE SEQUENCE</scope>
    <source>
        <strain evidence="2">G01</strain>
        <tissue evidence="2">Leaf</tissue>
    </source>
</reference>
<feature type="compositionally biased region" description="Basic and acidic residues" evidence="1">
    <location>
        <begin position="77"/>
        <end position="92"/>
    </location>
</feature>
<reference evidence="2" key="2">
    <citation type="journal article" date="2024" name="Plant">
        <title>Genomic evolution and insights into agronomic trait innovations of Sesamum species.</title>
        <authorList>
            <person name="Miao H."/>
            <person name="Wang L."/>
            <person name="Qu L."/>
            <person name="Liu H."/>
            <person name="Sun Y."/>
            <person name="Le M."/>
            <person name="Wang Q."/>
            <person name="Wei S."/>
            <person name="Zheng Y."/>
            <person name="Lin W."/>
            <person name="Duan Y."/>
            <person name="Cao H."/>
            <person name="Xiong S."/>
            <person name="Wang X."/>
            <person name="Wei L."/>
            <person name="Li C."/>
            <person name="Ma Q."/>
            <person name="Ju M."/>
            <person name="Zhao R."/>
            <person name="Li G."/>
            <person name="Mu C."/>
            <person name="Tian Q."/>
            <person name="Mei H."/>
            <person name="Zhang T."/>
            <person name="Gao T."/>
            <person name="Zhang H."/>
        </authorList>
    </citation>
    <scope>NUCLEOTIDE SEQUENCE</scope>
    <source>
        <strain evidence="2">G01</strain>
    </source>
</reference>
<name>A0AAW2MQM0_9LAMI</name>
<evidence type="ECO:0000256" key="1">
    <source>
        <dbReference type="SAM" id="MobiDB-lite"/>
    </source>
</evidence>
<proteinExistence type="predicted"/>
<feature type="region of interest" description="Disordered" evidence="1">
    <location>
        <begin position="69"/>
        <end position="92"/>
    </location>
</feature>
<dbReference type="PANTHER" id="PTHR31286:SF180">
    <property type="entry name" value="OS10G0362600 PROTEIN"/>
    <property type="match status" value="1"/>
</dbReference>
<dbReference type="EMBL" id="JACGWK010000009">
    <property type="protein sequence ID" value="KAL0333932.1"/>
    <property type="molecule type" value="Genomic_DNA"/>
</dbReference>
<organism evidence="2">
    <name type="scientific">Sesamum angustifolium</name>
    <dbReference type="NCBI Taxonomy" id="2727405"/>
    <lineage>
        <taxon>Eukaryota</taxon>
        <taxon>Viridiplantae</taxon>
        <taxon>Streptophyta</taxon>
        <taxon>Embryophyta</taxon>
        <taxon>Tracheophyta</taxon>
        <taxon>Spermatophyta</taxon>
        <taxon>Magnoliopsida</taxon>
        <taxon>eudicotyledons</taxon>
        <taxon>Gunneridae</taxon>
        <taxon>Pentapetalae</taxon>
        <taxon>asterids</taxon>
        <taxon>lamiids</taxon>
        <taxon>Lamiales</taxon>
        <taxon>Pedaliaceae</taxon>
        <taxon>Sesamum</taxon>
    </lineage>
</organism>
<sequence length="128" mass="14332">MDISTIILVHPSVARVCVEINLLEPLQTKIGLGFGTEVIIQPVIYERLPKYCGTCKHLGHNEDEFYEKHKTKAMARPVERDDHRTPAPDRGDLRVKLSTRCKDKCVAFKDSEARSNPGASTSGWGRDA</sequence>
<protein>
    <recommendedName>
        <fullName evidence="3">Zinc knuckle CX2CX4HX4C domain-containing protein</fullName>
    </recommendedName>
</protein>
<comment type="caution">
    <text evidence="2">The sequence shown here is derived from an EMBL/GenBank/DDBJ whole genome shotgun (WGS) entry which is preliminary data.</text>
</comment>
<dbReference type="AlphaFoldDB" id="A0AAW2MQM0"/>